<keyword evidence="2" id="KW-0472">Membrane</keyword>
<dbReference type="AlphaFoldDB" id="A0A2K6UE22"/>
<evidence type="ECO:0008006" key="5">
    <source>
        <dbReference type="Google" id="ProtNLM"/>
    </source>
</evidence>
<name>A0A2K6UE22_SAIBB</name>
<dbReference type="SUPFAM" id="SSF48726">
    <property type="entry name" value="Immunoglobulin"/>
    <property type="match status" value="1"/>
</dbReference>
<dbReference type="InterPro" id="IPR036179">
    <property type="entry name" value="Ig-like_dom_sf"/>
</dbReference>
<evidence type="ECO:0000256" key="2">
    <source>
        <dbReference type="SAM" id="Phobius"/>
    </source>
</evidence>
<dbReference type="InterPro" id="IPR013783">
    <property type="entry name" value="Ig-like_fold"/>
</dbReference>
<protein>
    <recommendedName>
        <fullName evidence="5">Secreted and transmembrane 1</fullName>
    </recommendedName>
</protein>
<sequence>PVSCPGPGPGHSSPALTRVCWDHPTCTEGVVSVSPGKHVAMSCNISNTLSRVTVTLFRLRENKTIFQDASQGRFSRGDWQLWVQGGVAQLLIEGVRDSHAGLYMWHLRGRQRNNRYITLEVSGEVPSVPSAASRPVPGVVAAVSILTVTVVMLTCYMCHRFRQRQEVGCPASQAPRARTQQGLTPKPTPRPPAPVVKPSARGTLGLMSANPRLQMPQTP</sequence>
<accession>A0A2K6UE22</accession>
<dbReference type="Ensembl" id="ENSSBOT00000047036.1">
    <property type="protein sequence ID" value="ENSSBOP00000030151.1"/>
    <property type="gene ID" value="ENSSBOG00000031358.1"/>
</dbReference>
<dbReference type="GO" id="GO:0016020">
    <property type="term" value="C:membrane"/>
    <property type="evidence" value="ECO:0007669"/>
    <property type="project" value="TreeGrafter"/>
</dbReference>
<keyword evidence="2" id="KW-1133">Transmembrane helix</keyword>
<feature type="transmembrane region" description="Helical" evidence="2">
    <location>
        <begin position="136"/>
        <end position="156"/>
    </location>
</feature>
<evidence type="ECO:0000256" key="1">
    <source>
        <dbReference type="SAM" id="MobiDB-lite"/>
    </source>
</evidence>
<evidence type="ECO:0000313" key="3">
    <source>
        <dbReference type="Ensembl" id="ENSSBOP00000030151.1"/>
    </source>
</evidence>
<reference evidence="3" key="1">
    <citation type="submission" date="2025-08" db="UniProtKB">
        <authorList>
            <consortium name="Ensembl"/>
        </authorList>
    </citation>
    <scope>IDENTIFICATION</scope>
</reference>
<dbReference type="GeneTree" id="ENSGT00530000064499"/>
<evidence type="ECO:0000313" key="4">
    <source>
        <dbReference type="Proteomes" id="UP000233220"/>
    </source>
</evidence>
<organism evidence="3 4">
    <name type="scientific">Saimiri boliviensis boliviensis</name>
    <name type="common">Bolivian squirrel monkey</name>
    <dbReference type="NCBI Taxonomy" id="39432"/>
    <lineage>
        <taxon>Eukaryota</taxon>
        <taxon>Metazoa</taxon>
        <taxon>Chordata</taxon>
        <taxon>Craniata</taxon>
        <taxon>Vertebrata</taxon>
        <taxon>Euteleostomi</taxon>
        <taxon>Mammalia</taxon>
        <taxon>Eutheria</taxon>
        <taxon>Euarchontoglires</taxon>
        <taxon>Primates</taxon>
        <taxon>Haplorrhini</taxon>
        <taxon>Platyrrhini</taxon>
        <taxon>Cebidae</taxon>
        <taxon>Saimiriinae</taxon>
        <taxon>Saimiri</taxon>
    </lineage>
</organism>
<keyword evidence="4" id="KW-1185">Reference proteome</keyword>
<dbReference type="PANTHER" id="PTHR15123">
    <property type="entry name" value="SECRETED AND TRANSMEMBRANE PROTEIN 1"/>
    <property type="match status" value="1"/>
</dbReference>
<feature type="compositionally biased region" description="Pro residues" evidence="1">
    <location>
        <begin position="186"/>
        <end position="195"/>
    </location>
</feature>
<dbReference type="GO" id="GO:0005125">
    <property type="term" value="F:cytokine activity"/>
    <property type="evidence" value="ECO:0007669"/>
    <property type="project" value="InterPro"/>
</dbReference>
<reference evidence="3" key="2">
    <citation type="submission" date="2025-09" db="UniProtKB">
        <authorList>
            <consortium name="Ensembl"/>
        </authorList>
    </citation>
    <scope>IDENTIFICATION</scope>
</reference>
<proteinExistence type="predicted"/>
<dbReference type="Proteomes" id="UP000233220">
    <property type="component" value="Unplaced"/>
</dbReference>
<keyword evidence="2" id="KW-0812">Transmembrane</keyword>
<dbReference type="GO" id="GO:0006955">
    <property type="term" value="P:immune response"/>
    <property type="evidence" value="ECO:0007669"/>
    <property type="project" value="InterPro"/>
</dbReference>
<dbReference type="InterPro" id="IPR033231">
    <property type="entry name" value="SECTM1"/>
</dbReference>
<dbReference type="Gene3D" id="2.60.40.10">
    <property type="entry name" value="Immunoglobulins"/>
    <property type="match status" value="1"/>
</dbReference>
<feature type="region of interest" description="Disordered" evidence="1">
    <location>
        <begin position="167"/>
        <end position="219"/>
    </location>
</feature>
<dbReference type="PANTHER" id="PTHR15123:SF5">
    <property type="entry name" value="SECRETED AND TRANSMEMBRANE PROTEIN 1"/>
    <property type="match status" value="1"/>
</dbReference>